<feature type="region of interest" description="Disordered" evidence="1">
    <location>
        <begin position="252"/>
        <end position="285"/>
    </location>
</feature>
<dbReference type="KEGG" id="cma:Cmaq_0636"/>
<proteinExistence type="predicted"/>
<dbReference type="RefSeq" id="WP_012185696.1">
    <property type="nucleotide sequence ID" value="NC_009954.1"/>
</dbReference>
<dbReference type="AlphaFoldDB" id="A8MCH0"/>
<organism evidence="2 3">
    <name type="scientific">Caldivirga maquilingensis (strain ATCC 700844 / DSM 13496 / JCM 10307 / IC-167)</name>
    <dbReference type="NCBI Taxonomy" id="397948"/>
    <lineage>
        <taxon>Archaea</taxon>
        <taxon>Thermoproteota</taxon>
        <taxon>Thermoprotei</taxon>
        <taxon>Thermoproteales</taxon>
        <taxon>Thermoproteaceae</taxon>
        <taxon>Caldivirga</taxon>
    </lineage>
</organism>
<dbReference type="EMBL" id="CP000852">
    <property type="protein sequence ID" value="ABW01476.1"/>
    <property type="molecule type" value="Genomic_DNA"/>
</dbReference>
<sequence length="285" mass="30577">MKPISLILLALAVGVATALVASPVHLTVNPATATNSTVTNSSTTETPLLTATNATNTTTSIPVLGNSSMAQNATCTAAMVHIELSLFFYQKVKALANATGELKLVNYTLNEAYNLTKEANETLSKGLCFTALKEAIEAIHLEQRAWSESIRTFSMERHINLTEFVKAEAELRMLNRTLTVAYRIANETGNSTLLNEIKSLINQTKLANKLLREGNYTGALKTLSGIKQSIAQLTRQVHEEAKKWVEEYKALHGHGKGNGHGKPSGGEGKGNGSGNSNHGHGKGHS</sequence>
<keyword evidence="3" id="KW-1185">Reference proteome</keyword>
<evidence type="ECO:0000313" key="3">
    <source>
        <dbReference type="Proteomes" id="UP000001137"/>
    </source>
</evidence>
<dbReference type="GeneID" id="5708439"/>
<name>A8MCH0_CALMQ</name>
<protein>
    <submittedName>
        <fullName evidence="2">Uncharacterized protein</fullName>
    </submittedName>
</protein>
<gene>
    <name evidence="2" type="ordered locus">Cmaq_0636</name>
</gene>
<evidence type="ECO:0000313" key="2">
    <source>
        <dbReference type="EMBL" id="ABW01476.1"/>
    </source>
</evidence>
<dbReference type="Proteomes" id="UP000001137">
    <property type="component" value="Chromosome"/>
</dbReference>
<reference evidence="2 3" key="1">
    <citation type="submission" date="2007-10" db="EMBL/GenBank/DDBJ databases">
        <title>Complete sequence of Caldivirga maquilingensis IC-167.</title>
        <authorList>
            <consortium name="US DOE Joint Genome Institute"/>
            <person name="Copeland A."/>
            <person name="Lucas S."/>
            <person name="Lapidus A."/>
            <person name="Barry K."/>
            <person name="Glavina del Rio T."/>
            <person name="Dalin E."/>
            <person name="Tice H."/>
            <person name="Pitluck S."/>
            <person name="Saunders E."/>
            <person name="Brettin T."/>
            <person name="Bruce D."/>
            <person name="Detter J.C."/>
            <person name="Han C."/>
            <person name="Schmutz J."/>
            <person name="Larimer F."/>
            <person name="Land M."/>
            <person name="Hauser L."/>
            <person name="Kyrpides N."/>
            <person name="Ivanova N."/>
            <person name="Biddle J.F."/>
            <person name="Zhang Z."/>
            <person name="Fitz-Gibbon S.T."/>
            <person name="Lowe T.M."/>
            <person name="Saltikov C."/>
            <person name="House C.H."/>
            <person name="Richardson P."/>
        </authorList>
    </citation>
    <scope>NUCLEOTIDE SEQUENCE [LARGE SCALE GENOMIC DNA]</scope>
    <source>
        <strain evidence="3">ATCC 700844 / DSM 13496 / JCM 10307 / IC-167</strain>
    </source>
</reference>
<dbReference type="eggNOG" id="arCOG10918">
    <property type="taxonomic scope" value="Archaea"/>
</dbReference>
<accession>A8MCH0</accession>
<feature type="compositionally biased region" description="Gly residues" evidence="1">
    <location>
        <begin position="260"/>
        <end position="273"/>
    </location>
</feature>
<evidence type="ECO:0000256" key="1">
    <source>
        <dbReference type="SAM" id="MobiDB-lite"/>
    </source>
</evidence>
<dbReference type="HOGENOM" id="CLU_975210_0_0_2"/>
<dbReference type="OrthoDB" id="380625at2157"/>